<organism evidence="5 6">
    <name type="scientific">Pleurostoma richardsiae</name>
    <dbReference type="NCBI Taxonomy" id="41990"/>
    <lineage>
        <taxon>Eukaryota</taxon>
        <taxon>Fungi</taxon>
        <taxon>Dikarya</taxon>
        <taxon>Ascomycota</taxon>
        <taxon>Pezizomycotina</taxon>
        <taxon>Sordariomycetes</taxon>
        <taxon>Sordariomycetidae</taxon>
        <taxon>Calosphaeriales</taxon>
        <taxon>Pleurostomataceae</taxon>
        <taxon>Pleurostoma</taxon>
    </lineage>
</organism>
<dbReference type="Pfam" id="PF04478">
    <property type="entry name" value="Mid2"/>
    <property type="match status" value="1"/>
</dbReference>
<name>A0AA38VKV4_9PEZI</name>
<evidence type="ECO:0000256" key="1">
    <source>
        <dbReference type="SAM" id="MobiDB-lite"/>
    </source>
</evidence>
<keyword evidence="2" id="KW-1133">Transmembrane helix</keyword>
<gene>
    <name evidence="5" type="ORF">NKR23_g8625</name>
</gene>
<dbReference type="Proteomes" id="UP001174694">
    <property type="component" value="Unassembled WGS sequence"/>
</dbReference>
<keyword evidence="6" id="KW-1185">Reference proteome</keyword>
<accession>A0AA38VKV4</accession>
<feature type="transmembrane region" description="Helical" evidence="2">
    <location>
        <begin position="537"/>
        <end position="561"/>
    </location>
</feature>
<feature type="compositionally biased region" description="Polar residues" evidence="1">
    <location>
        <begin position="573"/>
        <end position="583"/>
    </location>
</feature>
<feature type="chain" id="PRO_5041291422" evidence="3">
    <location>
        <begin position="23"/>
        <end position="611"/>
    </location>
</feature>
<feature type="signal peptide" evidence="3">
    <location>
        <begin position="1"/>
        <end position="22"/>
    </location>
</feature>
<dbReference type="EMBL" id="JANBVO010000031">
    <property type="protein sequence ID" value="KAJ9138198.1"/>
    <property type="molecule type" value="Genomic_DNA"/>
</dbReference>
<evidence type="ECO:0000259" key="4">
    <source>
        <dbReference type="Pfam" id="PF04478"/>
    </source>
</evidence>
<feature type="region of interest" description="Disordered" evidence="1">
    <location>
        <begin position="569"/>
        <end position="611"/>
    </location>
</feature>
<evidence type="ECO:0000313" key="5">
    <source>
        <dbReference type="EMBL" id="KAJ9138198.1"/>
    </source>
</evidence>
<evidence type="ECO:0000256" key="3">
    <source>
        <dbReference type="SAM" id="SignalP"/>
    </source>
</evidence>
<dbReference type="AlphaFoldDB" id="A0AA38VKV4"/>
<evidence type="ECO:0000256" key="2">
    <source>
        <dbReference type="SAM" id="Phobius"/>
    </source>
</evidence>
<feature type="compositionally biased region" description="Polar residues" evidence="1">
    <location>
        <begin position="602"/>
        <end position="611"/>
    </location>
</feature>
<dbReference type="InterPro" id="IPR007567">
    <property type="entry name" value="Mid2_dom"/>
</dbReference>
<comment type="caution">
    <text evidence="5">The sequence shown here is derived from an EMBL/GenBank/DDBJ whole genome shotgun (WGS) entry which is preliminary data.</text>
</comment>
<keyword evidence="2" id="KW-0812">Transmembrane</keyword>
<sequence length="611" mass="64030">MLWQYFTHALAWAISLDKAVASANSEVAHAKPRNPSVSAYADGLYAIRRALSASVVNKRDTVLKNSTQLSKSFNGATLFNIGDSGEDVQERDVAGDTDASAGIQIVCTTCYVSGTATVEFTVNGDFNASQAIHSLEDGLSDEISNITSSAISQIETTVKNDFTDIVTLNLDDLQWPTIDLDFDLDIQGIPECQVFFQFDGLELYMELETILSGAATYTLNLYTSETAVGIRVSEDLELGVLFSIDLILGVDAEIAISSGFHVKLEDGIAFSMDMFGNNVSDITFNGGEFEFLPITVASAGVVFSAVLRLGVHAGFEMGEPGFNVSGHSFGSFSTGVEAGVFANVAEITTNISAGTGGCDFDAVEAYAFAVGAAAGATLAVGDHTWGPVPTSTVPIWSTTLGEQCAAQQTSTANASQTATVAARAALSPRQDNLTETTISTVITYTGVACLSTGLVNCPVSLQTTSVTSSESTTITSVSSGIDATWPATTDSVVTQISFGTNAKQMLATSGSPSPFTPEATGDFSKHAGGLTNKEKHIIIGVTVGVGVPVLAAIGVGIFYLLKRRKSRGEPMKQVSQVGDSQRTYVVEPHPAGPYENNKDKPSTNVAVSEST</sequence>
<protein>
    <submittedName>
        <fullName evidence="5">Glycolate oxidase</fullName>
    </submittedName>
</protein>
<reference evidence="5" key="1">
    <citation type="submission" date="2022-07" db="EMBL/GenBank/DDBJ databases">
        <title>Fungi with potential for degradation of polypropylene.</title>
        <authorList>
            <person name="Gostincar C."/>
        </authorList>
    </citation>
    <scope>NUCLEOTIDE SEQUENCE</scope>
    <source>
        <strain evidence="5">EXF-13308</strain>
    </source>
</reference>
<proteinExistence type="predicted"/>
<keyword evidence="2" id="KW-0472">Membrane</keyword>
<evidence type="ECO:0000313" key="6">
    <source>
        <dbReference type="Proteomes" id="UP001174694"/>
    </source>
</evidence>
<keyword evidence="3" id="KW-0732">Signal</keyword>
<feature type="domain" description="Mid2" evidence="4">
    <location>
        <begin position="506"/>
        <end position="560"/>
    </location>
</feature>